<reference evidence="1" key="2">
    <citation type="submission" date="2025-08" db="UniProtKB">
        <authorList>
            <consortium name="Ensembl"/>
        </authorList>
    </citation>
    <scope>IDENTIFICATION</scope>
</reference>
<dbReference type="InParanoid" id="A0A672H314"/>
<sequence>RVSKALPVPLSPGPARSSRLRPALRWWNDFPVPVTTRWSEQASLRLLTENSSGQEAPHAARLPNTESFPIPQFPFSACSHMFSSEESHPPSLTSISISHLRSIILSGLHSEGRLVLTPDLFSIGFL</sequence>
<dbReference type="Proteomes" id="UP000472267">
    <property type="component" value="Chromosome 11"/>
</dbReference>
<dbReference type="AlphaFoldDB" id="A0A672H314"/>
<proteinExistence type="predicted"/>
<evidence type="ECO:0000313" key="1">
    <source>
        <dbReference type="Ensembl" id="ENSSFAP00005021464.1"/>
    </source>
</evidence>
<reference evidence="1" key="1">
    <citation type="submission" date="2019-06" db="EMBL/GenBank/DDBJ databases">
        <authorList>
            <consortium name="Wellcome Sanger Institute Data Sharing"/>
        </authorList>
    </citation>
    <scope>NUCLEOTIDE SEQUENCE [LARGE SCALE GENOMIC DNA]</scope>
</reference>
<protein>
    <submittedName>
        <fullName evidence="1">Uncharacterized protein</fullName>
    </submittedName>
</protein>
<accession>A0A672H314</accession>
<reference evidence="1" key="3">
    <citation type="submission" date="2025-09" db="UniProtKB">
        <authorList>
            <consortium name="Ensembl"/>
        </authorList>
    </citation>
    <scope>IDENTIFICATION</scope>
</reference>
<name>A0A672H314_SALFA</name>
<keyword evidence="2" id="KW-1185">Reference proteome</keyword>
<evidence type="ECO:0000313" key="2">
    <source>
        <dbReference type="Proteomes" id="UP000472267"/>
    </source>
</evidence>
<dbReference type="Ensembl" id="ENSSFAT00005022377.1">
    <property type="protein sequence ID" value="ENSSFAP00005021464.1"/>
    <property type="gene ID" value="ENSSFAG00005011210.1"/>
</dbReference>
<organism evidence="1 2">
    <name type="scientific">Salarias fasciatus</name>
    <name type="common">Jewelled blenny</name>
    <name type="synonym">Blennius fasciatus</name>
    <dbReference type="NCBI Taxonomy" id="181472"/>
    <lineage>
        <taxon>Eukaryota</taxon>
        <taxon>Metazoa</taxon>
        <taxon>Chordata</taxon>
        <taxon>Craniata</taxon>
        <taxon>Vertebrata</taxon>
        <taxon>Euteleostomi</taxon>
        <taxon>Actinopterygii</taxon>
        <taxon>Neopterygii</taxon>
        <taxon>Teleostei</taxon>
        <taxon>Neoteleostei</taxon>
        <taxon>Acanthomorphata</taxon>
        <taxon>Ovalentaria</taxon>
        <taxon>Blenniimorphae</taxon>
        <taxon>Blenniiformes</taxon>
        <taxon>Blennioidei</taxon>
        <taxon>Blenniidae</taxon>
        <taxon>Salariinae</taxon>
        <taxon>Salarias</taxon>
    </lineage>
</organism>